<proteinExistence type="predicted"/>
<dbReference type="PRINTS" id="PR00926">
    <property type="entry name" value="MITOCARRIER"/>
</dbReference>
<evidence type="ECO:0000256" key="5">
    <source>
        <dbReference type="ARBA" id="ARBA00023136"/>
    </source>
</evidence>
<dbReference type="Pfam" id="PF00153">
    <property type="entry name" value="Mito_carr"/>
    <property type="match status" value="3"/>
</dbReference>
<dbReference type="AlphaFoldDB" id="A0A6C0CS56"/>
<dbReference type="GO" id="GO:0055085">
    <property type="term" value="P:transmembrane transport"/>
    <property type="evidence" value="ECO:0007669"/>
    <property type="project" value="InterPro"/>
</dbReference>
<reference evidence="6" key="1">
    <citation type="journal article" date="2020" name="Nature">
        <title>Giant virus diversity and host interactions through global metagenomics.</title>
        <authorList>
            <person name="Schulz F."/>
            <person name="Roux S."/>
            <person name="Paez-Espino D."/>
            <person name="Jungbluth S."/>
            <person name="Walsh D.A."/>
            <person name="Denef V.J."/>
            <person name="McMahon K.D."/>
            <person name="Konstantinidis K.T."/>
            <person name="Eloe-Fadrosh E.A."/>
            <person name="Kyrpides N.C."/>
            <person name="Woyke T."/>
        </authorList>
    </citation>
    <scope>NUCLEOTIDE SEQUENCE</scope>
    <source>
        <strain evidence="6">GVMAG-M-3300021425-30</strain>
    </source>
</reference>
<dbReference type="SUPFAM" id="SSF103506">
    <property type="entry name" value="Mitochondrial carrier"/>
    <property type="match status" value="1"/>
</dbReference>
<evidence type="ECO:0000256" key="1">
    <source>
        <dbReference type="ARBA" id="ARBA00004141"/>
    </source>
</evidence>
<dbReference type="EMBL" id="MN739469">
    <property type="protein sequence ID" value="QHT06524.1"/>
    <property type="molecule type" value="Genomic_DNA"/>
</dbReference>
<keyword evidence="4" id="KW-0677">Repeat</keyword>
<dbReference type="InterPro" id="IPR023395">
    <property type="entry name" value="MCP_dom_sf"/>
</dbReference>
<keyword evidence="5" id="KW-0472">Membrane</keyword>
<keyword evidence="2" id="KW-0813">Transport</keyword>
<evidence type="ECO:0000256" key="4">
    <source>
        <dbReference type="ARBA" id="ARBA00022737"/>
    </source>
</evidence>
<evidence type="ECO:0000313" key="6">
    <source>
        <dbReference type="EMBL" id="QHT06524.1"/>
    </source>
</evidence>
<comment type="subcellular location">
    <subcellularLocation>
        <location evidence="1">Membrane</location>
        <topology evidence="1">Multi-pass membrane protein</topology>
    </subcellularLocation>
</comment>
<evidence type="ECO:0000256" key="3">
    <source>
        <dbReference type="ARBA" id="ARBA00022692"/>
    </source>
</evidence>
<accession>A0A6C0CS56</accession>
<name>A0A6C0CS56_9ZZZZ</name>
<dbReference type="GO" id="GO:0016020">
    <property type="term" value="C:membrane"/>
    <property type="evidence" value="ECO:0007669"/>
    <property type="project" value="UniProtKB-SubCell"/>
</dbReference>
<dbReference type="Gene3D" id="1.50.40.10">
    <property type="entry name" value="Mitochondrial carrier domain"/>
    <property type="match status" value="1"/>
</dbReference>
<dbReference type="InterPro" id="IPR002067">
    <property type="entry name" value="MCP"/>
</dbReference>
<dbReference type="PROSITE" id="PS50920">
    <property type="entry name" value="SOLCAR"/>
    <property type="match status" value="3"/>
</dbReference>
<organism evidence="6">
    <name type="scientific">viral metagenome</name>
    <dbReference type="NCBI Taxonomy" id="1070528"/>
    <lineage>
        <taxon>unclassified sequences</taxon>
        <taxon>metagenomes</taxon>
        <taxon>organismal metagenomes</taxon>
    </lineage>
</organism>
<evidence type="ECO:0008006" key="7">
    <source>
        <dbReference type="Google" id="ProtNLM"/>
    </source>
</evidence>
<keyword evidence="3" id="KW-0812">Transmembrane</keyword>
<protein>
    <recommendedName>
        <fullName evidence="7">Mitochondrial carrier protein</fullName>
    </recommendedName>
</protein>
<sequence>MSESYDLICGAIAGAASRTFTAPLELKKLQLQNPFIPNTTIRSVIQKEGFIYLWKGNFTNCIRIAPQTAINFTVYNQSKKLQLFKNTNINNSFSGTVSAFVATIATYPLDNARARLALQTNNNYYCSLLDVFKKVPFKNLYKGLNMTLTGFLPYNALSFTIYSNLRDNNYFNDMPFKQLLYGGFAGVGAVSITYPSDLIRRRLQLQGFDKTVPKYDGIIDCFKKIIKQEGVFGLYRGLLACYIKLFPTMGIQFATLEYLKSLKQERF</sequence>
<evidence type="ECO:0000256" key="2">
    <source>
        <dbReference type="ARBA" id="ARBA00022448"/>
    </source>
</evidence>
<dbReference type="InterPro" id="IPR018108">
    <property type="entry name" value="MCP_transmembrane"/>
</dbReference>
<dbReference type="PANTHER" id="PTHR24089">
    <property type="entry name" value="SOLUTE CARRIER FAMILY 25"/>
    <property type="match status" value="1"/>
</dbReference>